<dbReference type="AlphaFoldDB" id="A0A8X6YGB3"/>
<proteinExistence type="predicted"/>
<sequence>MLFAVGTISFFDFCVFSQDVLFFSPLLLQPTFYPLKISSYREISGRELLTFSSANTVPKGVSRKERNLLPITDGKRSVMVASNDFSWDFSDGGGRLGDEARRWKLMSYFKTDGVDKYILNKIEASVNK</sequence>
<gene>
    <name evidence="1" type="ORF">TNIN_194401</name>
</gene>
<evidence type="ECO:0000313" key="2">
    <source>
        <dbReference type="Proteomes" id="UP000886998"/>
    </source>
</evidence>
<protein>
    <submittedName>
        <fullName evidence="1">Uncharacterized protein</fullName>
    </submittedName>
</protein>
<dbReference type="Proteomes" id="UP000886998">
    <property type="component" value="Unassembled WGS sequence"/>
</dbReference>
<organism evidence="1 2">
    <name type="scientific">Trichonephila inaurata madagascariensis</name>
    <dbReference type="NCBI Taxonomy" id="2747483"/>
    <lineage>
        <taxon>Eukaryota</taxon>
        <taxon>Metazoa</taxon>
        <taxon>Ecdysozoa</taxon>
        <taxon>Arthropoda</taxon>
        <taxon>Chelicerata</taxon>
        <taxon>Arachnida</taxon>
        <taxon>Araneae</taxon>
        <taxon>Araneomorphae</taxon>
        <taxon>Entelegynae</taxon>
        <taxon>Araneoidea</taxon>
        <taxon>Nephilidae</taxon>
        <taxon>Trichonephila</taxon>
        <taxon>Trichonephila inaurata</taxon>
    </lineage>
</organism>
<keyword evidence="2" id="KW-1185">Reference proteome</keyword>
<name>A0A8X6YGB3_9ARAC</name>
<reference evidence="1" key="1">
    <citation type="submission" date="2020-08" db="EMBL/GenBank/DDBJ databases">
        <title>Multicomponent nature underlies the extraordinary mechanical properties of spider dragline silk.</title>
        <authorList>
            <person name="Kono N."/>
            <person name="Nakamura H."/>
            <person name="Mori M."/>
            <person name="Yoshida Y."/>
            <person name="Ohtoshi R."/>
            <person name="Malay A.D."/>
            <person name="Moran D.A.P."/>
            <person name="Tomita M."/>
            <person name="Numata K."/>
            <person name="Arakawa K."/>
        </authorList>
    </citation>
    <scope>NUCLEOTIDE SEQUENCE</scope>
</reference>
<evidence type="ECO:0000313" key="1">
    <source>
        <dbReference type="EMBL" id="GFY70501.1"/>
    </source>
</evidence>
<accession>A0A8X6YGB3</accession>
<dbReference type="EMBL" id="BMAV01018302">
    <property type="protein sequence ID" value="GFY70501.1"/>
    <property type="molecule type" value="Genomic_DNA"/>
</dbReference>
<comment type="caution">
    <text evidence="1">The sequence shown here is derived from an EMBL/GenBank/DDBJ whole genome shotgun (WGS) entry which is preliminary data.</text>
</comment>